<sequence length="260" mass="29853">MLADECNKLISQSGPGVQKIIVDGNTYWLKIHGENKSTIIRKLSSAISKISLFSLFQTQSVLDSLERFEHEKAMLHYLKQQNFCVPDIDLEGPGYFVTHDEGTPLNQLNASRIDQELLNQLFLTFAQLHQKNIAHGRPALRDIIINNNNVPTLIDFEESIMDANSILQARDIYILLMELYRRKDISIQKKVNALLIWKSQVSDENWENLLKINRLIKRICLLPKIVLLFKKKNKLSKQLLETVALFEHPALNQKAPVTAL</sequence>
<evidence type="ECO:0008006" key="3">
    <source>
        <dbReference type="Google" id="ProtNLM"/>
    </source>
</evidence>
<organism evidence="1 2">
    <name type="scientific">Vibrio quintilis</name>
    <dbReference type="NCBI Taxonomy" id="1117707"/>
    <lineage>
        <taxon>Bacteria</taxon>
        <taxon>Pseudomonadati</taxon>
        <taxon>Pseudomonadota</taxon>
        <taxon>Gammaproteobacteria</taxon>
        <taxon>Vibrionales</taxon>
        <taxon>Vibrionaceae</taxon>
        <taxon>Vibrio</taxon>
    </lineage>
</organism>
<dbReference type="EMBL" id="FRFG01000060">
    <property type="protein sequence ID" value="SHO58292.1"/>
    <property type="molecule type" value="Genomic_DNA"/>
</dbReference>
<dbReference type="AlphaFoldDB" id="A0A1M7Z0E9"/>
<proteinExistence type="predicted"/>
<dbReference type="InterPro" id="IPR011009">
    <property type="entry name" value="Kinase-like_dom_sf"/>
</dbReference>
<accession>A0A1M7Z0E9</accession>
<name>A0A1M7Z0E9_9VIBR</name>
<dbReference type="STRING" id="1117707.VQ7734_04063"/>
<evidence type="ECO:0000313" key="1">
    <source>
        <dbReference type="EMBL" id="SHO58292.1"/>
    </source>
</evidence>
<evidence type="ECO:0000313" key="2">
    <source>
        <dbReference type="Proteomes" id="UP000184600"/>
    </source>
</evidence>
<keyword evidence="2" id="KW-1185">Reference proteome</keyword>
<dbReference type="Proteomes" id="UP000184600">
    <property type="component" value="Unassembled WGS sequence"/>
</dbReference>
<dbReference type="OrthoDB" id="5564772at2"/>
<protein>
    <recommendedName>
        <fullName evidence="3">Serine/threonine protein kinase</fullName>
    </recommendedName>
</protein>
<gene>
    <name evidence="1" type="ORF">VQ7734_04063</name>
</gene>
<dbReference type="Gene3D" id="1.10.510.10">
    <property type="entry name" value="Transferase(Phosphotransferase) domain 1"/>
    <property type="match status" value="1"/>
</dbReference>
<dbReference type="SUPFAM" id="SSF56112">
    <property type="entry name" value="Protein kinase-like (PK-like)"/>
    <property type="match status" value="1"/>
</dbReference>
<reference evidence="2" key="1">
    <citation type="submission" date="2016-12" db="EMBL/GenBank/DDBJ databases">
        <authorList>
            <person name="Rodrigo-Torres L."/>
            <person name="Arahal R.D."/>
            <person name="Lucena T."/>
        </authorList>
    </citation>
    <scope>NUCLEOTIDE SEQUENCE [LARGE SCALE GENOMIC DNA]</scope>
</reference>
<dbReference type="RefSeq" id="WP_073585736.1">
    <property type="nucleotide sequence ID" value="NZ_AP024898.1"/>
</dbReference>